<feature type="compositionally biased region" description="Basic and acidic residues" evidence="1">
    <location>
        <begin position="122"/>
        <end position="132"/>
    </location>
</feature>
<feature type="compositionally biased region" description="Polar residues" evidence="1">
    <location>
        <begin position="138"/>
        <end position="149"/>
    </location>
</feature>
<dbReference type="Proteomes" id="UP000011761">
    <property type="component" value="Unassembled WGS sequence"/>
</dbReference>
<dbReference type="OMA" id="CIQIRIT"/>
<dbReference type="EMBL" id="KB445550">
    <property type="protein sequence ID" value="EMD00779.1"/>
    <property type="molecule type" value="Genomic_DNA"/>
</dbReference>
<dbReference type="RefSeq" id="XP_007671963.1">
    <property type="nucleotide sequence ID" value="XM_007673773.1"/>
</dbReference>
<feature type="compositionally biased region" description="Basic and acidic residues" evidence="1">
    <location>
        <begin position="33"/>
        <end position="55"/>
    </location>
</feature>
<keyword evidence="4" id="KW-1185">Reference proteome</keyword>
<feature type="compositionally biased region" description="Low complexity" evidence="1">
    <location>
        <begin position="74"/>
        <end position="83"/>
    </location>
</feature>
<reference evidence="3 4" key="1">
    <citation type="journal article" date="2012" name="PLoS Pathog.">
        <title>Diverse lifestyles and strategies of plant pathogenesis encoded in the genomes of eighteen Dothideomycetes fungi.</title>
        <authorList>
            <person name="Ohm R.A."/>
            <person name="Feau N."/>
            <person name="Henrissat B."/>
            <person name="Schoch C.L."/>
            <person name="Horwitz B.A."/>
            <person name="Barry K.W."/>
            <person name="Condon B.J."/>
            <person name="Copeland A.C."/>
            <person name="Dhillon B."/>
            <person name="Glaser F."/>
            <person name="Hesse C.N."/>
            <person name="Kosti I."/>
            <person name="LaButti K."/>
            <person name="Lindquist E.A."/>
            <person name="Lucas S."/>
            <person name="Salamov A.A."/>
            <person name="Bradshaw R.E."/>
            <person name="Ciuffetti L."/>
            <person name="Hamelin R.C."/>
            <person name="Kema G.H.J."/>
            <person name="Lawrence C."/>
            <person name="Scott J.A."/>
            <person name="Spatafora J.W."/>
            <person name="Turgeon B.G."/>
            <person name="de Wit P.J.G.M."/>
            <person name="Zhong S."/>
            <person name="Goodwin S.B."/>
            <person name="Grigoriev I.V."/>
        </authorList>
    </citation>
    <scope>NUCLEOTIDE SEQUENCE [LARGE SCALE GENOMIC DNA]</scope>
    <source>
        <strain evidence="3 4">UAMH 10762</strain>
    </source>
</reference>
<evidence type="ECO:0000313" key="4">
    <source>
        <dbReference type="Proteomes" id="UP000011761"/>
    </source>
</evidence>
<proteinExistence type="predicted"/>
<dbReference type="KEGG" id="bcom:BAUCODRAFT_182983"/>
<dbReference type="OrthoDB" id="3539644at2759"/>
<gene>
    <name evidence="3" type="ORF">BAUCODRAFT_182983</name>
</gene>
<evidence type="ECO:0000313" key="3">
    <source>
        <dbReference type="EMBL" id="EMD00779.1"/>
    </source>
</evidence>
<feature type="transmembrane region" description="Helical" evidence="2">
    <location>
        <begin position="267"/>
        <end position="286"/>
    </location>
</feature>
<feature type="region of interest" description="Disordered" evidence="1">
    <location>
        <begin position="1"/>
        <end position="250"/>
    </location>
</feature>
<evidence type="ECO:0000256" key="2">
    <source>
        <dbReference type="SAM" id="Phobius"/>
    </source>
</evidence>
<feature type="region of interest" description="Disordered" evidence="1">
    <location>
        <begin position="293"/>
        <end position="320"/>
    </location>
</feature>
<evidence type="ECO:0008006" key="5">
    <source>
        <dbReference type="Google" id="ProtNLM"/>
    </source>
</evidence>
<evidence type="ECO:0000256" key="1">
    <source>
        <dbReference type="SAM" id="MobiDB-lite"/>
    </source>
</evidence>
<dbReference type="GeneID" id="19109517"/>
<feature type="compositionally biased region" description="Low complexity" evidence="1">
    <location>
        <begin position="98"/>
        <end position="107"/>
    </location>
</feature>
<keyword evidence="2" id="KW-0812">Transmembrane</keyword>
<dbReference type="STRING" id="717646.M2N9C5"/>
<feature type="compositionally biased region" description="Polar residues" evidence="1">
    <location>
        <begin position="158"/>
        <end position="177"/>
    </location>
</feature>
<dbReference type="HOGENOM" id="CLU_387307_0_0_1"/>
<dbReference type="AlphaFoldDB" id="M2N9C5"/>
<feature type="compositionally biased region" description="Low complexity" evidence="1">
    <location>
        <begin position="211"/>
        <end position="231"/>
    </location>
</feature>
<accession>M2N9C5</accession>
<dbReference type="eggNOG" id="ENOG502S7KB">
    <property type="taxonomic scope" value="Eukaryota"/>
</dbReference>
<keyword evidence="2" id="KW-1133">Transmembrane helix</keyword>
<protein>
    <recommendedName>
        <fullName evidence="5">Adhesin domain-containing protein</fullName>
    </recommendedName>
</protein>
<keyword evidence="2" id="KW-0472">Membrane</keyword>
<feature type="compositionally biased region" description="Low complexity" evidence="1">
    <location>
        <begin position="185"/>
        <end position="199"/>
    </location>
</feature>
<name>M2N9C5_BAUPA</name>
<feature type="compositionally biased region" description="Basic and acidic residues" evidence="1">
    <location>
        <begin position="1"/>
        <end position="23"/>
    </location>
</feature>
<organism evidence="3 4">
    <name type="scientific">Baudoinia panamericana (strain UAMH 10762)</name>
    <name type="common">Angels' share fungus</name>
    <name type="synonym">Baudoinia compniacensis (strain UAMH 10762)</name>
    <dbReference type="NCBI Taxonomy" id="717646"/>
    <lineage>
        <taxon>Eukaryota</taxon>
        <taxon>Fungi</taxon>
        <taxon>Dikarya</taxon>
        <taxon>Ascomycota</taxon>
        <taxon>Pezizomycotina</taxon>
        <taxon>Dothideomycetes</taxon>
        <taxon>Dothideomycetidae</taxon>
        <taxon>Mycosphaerellales</taxon>
        <taxon>Teratosphaeriaceae</taxon>
        <taxon>Baudoinia</taxon>
    </lineage>
</organism>
<sequence length="713" mass="77404">MSNIHASRDARERDGDQATRHENPPSNGYFAQRQDHMPGDDPAVRAEQAKARGAEADGYPVDPSAIPPSPPSPVSSVRSSVWSLQTGPILDAGPAPPDYAAAVASRARQQHPELPAHAQEPQPDRHELRNHEAGSYGTMRQEQTPTSAAQAAGDRQRSLGSESELTSQNAVSGTQSHGGIEREWPFGNRNNPFTNNFPFGTGGSPFDYLGQPQSMQDVQRQQQQTAPQQQESGDDDGGEEQGLLSRRRKGGRKRRWRRIRACCCSPAAVLNLIFGAALVGIIILLVRLNRVGNRSDSPSQDKPAAGGDGGESNSTDPFPAHPENGQCEYKYFSGSISFEFSHADNFSFTEMIEPSTFVPGGISGNVWILPAPPEQTHPIQGWVSYATSEPWHVTDMSYFFEAGSIELRFPPHNRMRGRRPCMDIGMTFYVKDNVQSSTWSILTGNLNVEVDDMLFVRNSIGEMTRGPRIGTMNVNTVRGDVKMPYWDSRRTIIDTDSGSVSGTYALRDLLSISTHSGTVSISVEPQLADPVNAKPAEFQMESHSASVHANFPIYGDLPDRDYRTRVSTHSGTVSGNYLLGSTAAFSSQSGTLSLGVLPCFAQDMDATLHTDSGSASTSMYLLPPYRIAGAKMRSSHRSNSGAMSLVYPDEWDGQIEGHSKSGGISLRGKDVKVYFDGSYGPAGRHIIAHKGYGGSKLDFSTNSGSVSLKVGYE</sequence>